<evidence type="ECO:0000256" key="2">
    <source>
        <dbReference type="SAM" id="Phobius"/>
    </source>
</evidence>
<reference evidence="4 5" key="1">
    <citation type="submission" date="2024-08" db="EMBL/GenBank/DDBJ databases">
        <authorList>
            <person name="Cucini C."/>
            <person name="Frati F."/>
        </authorList>
    </citation>
    <scope>NUCLEOTIDE SEQUENCE [LARGE SCALE GENOMIC DNA]</scope>
</reference>
<proteinExistence type="predicted"/>
<comment type="caution">
    <text evidence="4">The sequence shown here is derived from an EMBL/GenBank/DDBJ whole genome shotgun (WGS) entry which is preliminary data.</text>
</comment>
<accession>A0ABP1PQT0</accession>
<dbReference type="InterPro" id="IPR041667">
    <property type="entry name" value="Cupin_8"/>
</dbReference>
<dbReference type="PANTHER" id="PTHR12480">
    <property type="entry name" value="ARGININE DEMETHYLASE AND LYSYL-HYDROXYLASE JMJD"/>
    <property type="match status" value="1"/>
</dbReference>
<feature type="domain" description="Cupin-like" evidence="3">
    <location>
        <begin position="260"/>
        <end position="414"/>
    </location>
</feature>
<keyword evidence="2" id="KW-0812">Transmembrane</keyword>
<evidence type="ECO:0000313" key="4">
    <source>
        <dbReference type="EMBL" id="CAL8070828.1"/>
    </source>
</evidence>
<feature type="region of interest" description="Disordered" evidence="1">
    <location>
        <begin position="1"/>
        <end position="33"/>
    </location>
</feature>
<keyword evidence="2" id="KW-0472">Membrane</keyword>
<dbReference type="Pfam" id="PF13621">
    <property type="entry name" value="Cupin_8"/>
    <property type="match status" value="1"/>
</dbReference>
<organism evidence="4 5">
    <name type="scientific">Orchesella dallaii</name>
    <dbReference type="NCBI Taxonomy" id="48710"/>
    <lineage>
        <taxon>Eukaryota</taxon>
        <taxon>Metazoa</taxon>
        <taxon>Ecdysozoa</taxon>
        <taxon>Arthropoda</taxon>
        <taxon>Hexapoda</taxon>
        <taxon>Collembola</taxon>
        <taxon>Entomobryomorpha</taxon>
        <taxon>Entomobryoidea</taxon>
        <taxon>Orchesellidae</taxon>
        <taxon>Orchesellinae</taxon>
        <taxon>Orchesella</taxon>
    </lineage>
</organism>
<evidence type="ECO:0000256" key="1">
    <source>
        <dbReference type="SAM" id="MobiDB-lite"/>
    </source>
</evidence>
<keyword evidence="5" id="KW-1185">Reference proteome</keyword>
<keyword evidence="2" id="KW-1133">Transmembrane helix</keyword>
<name>A0ABP1PQT0_9HEXA</name>
<dbReference type="EMBL" id="CAXLJM020000004">
    <property type="protein sequence ID" value="CAL8070828.1"/>
    <property type="molecule type" value="Genomic_DNA"/>
</dbReference>
<gene>
    <name evidence="4" type="ORF">ODALV1_LOCUS1448</name>
</gene>
<dbReference type="Proteomes" id="UP001642540">
    <property type="component" value="Unassembled WGS sequence"/>
</dbReference>
<dbReference type="PANTHER" id="PTHR12480:SF19">
    <property type="entry name" value="CUPIN-LIKE DOMAIN-CONTAINING PROTEIN"/>
    <property type="match status" value="1"/>
</dbReference>
<dbReference type="InterPro" id="IPR050910">
    <property type="entry name" value="JMJD6_ArgDemeth/LysHydrox"/>
</dbReference>
<feature type="transmembrane region" description="Helical" evidence="2">
    <location>
        <begin position="185"/>
        <end position="202"/>
    </location>
</feature>
<sequence>MGRSVGNKGSDPSRNNSTRENRIGMASQSSRDNVRNLTAKLKNLKQHQGEIIKLESVKAVICALDDDDDDKSIPLRNSEGKSEANFRENAISTSDTAIRENKPTRQVGSDIGVVSKSPSCKFQKYHSDSDSGTSDFVSSSKIPIHKVNSTKKSFETLAHSFESVYKNVAKKYFIMLKPRKPSKSNFFGVFFSILAFIFYFELHTITGFSRLWLKWENVELRSVECTIESPNLAMEVFRPPVSCDICHNINSVDRVNEISPLEFERLYAYTGRPVIITDAMSNWTAQDAFSFEFFQDIYTEGSRSLEHLGEDCLFFPYVTEFRSLAEVFNMSKERSKRRWYIGWSNCDAETSHILRQHYQRPYFLPETAESTHADWIFMGTPGRGAHMHIDHVINPSWQGQIKGFKRWHLQPPPECFYECQSFHVDVHPGDIIVLDTNKWYHQTEILPGENSITIGSEYD</sequence>
<dbReference type="Gene3D" id="2.60.120.650">
    <property type="entry name" value="Cupin"/>
    <property type="match status" value="1"/>
</dbReference>
<evidence type="ECO:0000313" key="5">
    <source>
        <dbReference type="Proteomes" id="UP001642540"/>
    </source>
</evidence>
<protein>
    <recommendedName>
        <fullName evidence="3">Cupin-like domain-containing protein</fullName>
    </recommendedName>
</protein>
<dbReference type="SUPFAM" id="SSF51197">
    <property type="entry name" value="Clavaminate synthase-like"/>
    <property type="match status" value="1"/>
</dbReference>
<evidence type="ECO:0000259" key="3">
    <source>
        <dbReference type="Pfam" id="PF13621"/>
    </source>
</evidence>